<gene>
    <name evidence="1" type="ORF">N7530_006268</name>
</gene>
<dbReference type="InterPro" id="IPR035994">
    <property type="entry name" value="Nucleoside_phosphorylase_sf"/>
</dbReference>
<dbReference type="EMBL" id="JAPWDO010000004">
    <property type="protein sequence ID" value="KAJ5472267.1"/>
    <property type="molecule type" value="Genomic_DNA"/>
</dbReference>
<sequence>IGEYNVIITILPDSKYRIASAASVAINIFNSFYNIRIGLIVRISGGVLSESYNIYLGDVIVSTPRDSKSDRLFYPKVIYNLRERADNEDTPTIHYSVIALVNINVTLVKRK</sequence>
<dbReference type="OrthoDB" id="1577640at2759"/>
<name>A0A9X0BMF8_9EURO</name>
<accession>A0A9X0BMF8</accession>
<reference evidence="1" key="1">
    <citation type="submission" date="2022-12" db="EMBL/GenBank/DDBJ databases">
        <authorList>
            <person name="Petersen C."/>
        </authorList>
    </citation>
    <scope>NUCLEOTIDE SEQUENCE</scope>
    <source>
        <strain evidence="1">IBT 17660</strain>
    </source>
</reference>
<dbReference type="Gene3D" id="3.40.50.1580">
    <property type="entry name" value="Nucleoside phosphorylase domain"/>
    <property type="match status" value="1"/>
</dbReference>
<organism evidence="1 2">
    <name type="scientific">Penicillium desertorum</name>
    <dbReference type="NCBI Taxonomy" id="1303715"/>
    <lineage>
        <taxon>Eukaryota</taxon>
        <taxon>Fungi</taxon>
        <taxon>Dikarya</taxon>
        <taxon>Ascomycota</taxon>
        <taxon>Pezizomycotina</taxon>
        <taxon>Eurotiomycetes</taxon>
        <taxon>Eurotiomycetidae</taxon>
        <taxon>Eurotiales</taxon>
        <taxon>Aspergillaceae</taxon>
        <taxon>Penicillium</taxon>
    </lineage>
</organism>
<keyword evidence="2" id="KW-1185">Reference proteome</keyword>
<protein>
    <recommendedName>
        <fullName evidence="3">Nucleoside phosphorylase domain-containing protein</fullName>
    </recommendedName>
</protein>
<dbReference type="AlphaFoldDB" id="A0A9X0BMF8"/>
<dbReference type="GO" id="GO:0009116">
    <property type="term" value="P:nucleoside metabolic process"/>
    <property type="evidence" value="ECO:0007669"/>
    <property type="project" value="InterPro"/>
</dbReference>
<evidence type="ECO:0008006" key="3">
    <source>
        <dbReference type="Google" id="ProtNLM"/>
    </source>
</evidence>
<dbReference type="Proteomes" id="UP001147760">
    <property type="component" value="Unassembled WGS sequence"/>
</dbReference>
<comment type="caution">
    <text evidence="1">The sequence shown here is derived from an EMBL/GenBank/DDBJ whole genome shotgun (WGS) entry which is preliminary data.</text>
</comment>
<feature type="non-terminal residue" evidence="1">
    <location>
        <position position="111"/>
    </location>
</feature>
<evidence type="ECO:0000313" key="1">
    <source>
        <dbReference type="EMBL" id="KAJ5472267.1"/>
    </source>
</evidence>
<reference evidence="1" key="2">
    <citation type="journal article" date="2023" name="IMA Fungus">
        <title>Comparative genomic study of the Penicillium genus elucidates a diverse pangenome and 15 lateral gene transfer events.</title>
        <authorList>
            <person name="Petersen C."/>
            <person name="Sorensen T."/>
            <person name="Nielsen M.R."/>
            <person name="Sondergaard T.E."/>
            <person name="Sorensen J.L."/>
            <person name="Fitzpatrick D.A."/>
            <person name="Frisvad J.C."/>
            <person name="Nielsen K.L."/>
        </authorList>
    </citation>
    <scope>NUCLEOTIDE SEQUENCE</scope>
    <source>
        <strain evidence="1">IBT 17660</strain>
    </source>
</reference>
<dbReference type="GO" id="GO:0003824">
    <property type="term" value="F:catalytic activity"/>
    <property type="evidence" value="ECO:0007669"/>
    <property type="project" value="InterPro"/>
</dbReference>
<proteinExistence type="predicted"/>
<evidence type="ECO:0000313" key="2">
    <source>
        <dbReference type="Proteomes" id="UP001147760"/>
    </source>
</evidence>